<name>A0A139AV07_GONPJ</name>
<protein>
    <recommendedName>
        <fullName evidence="4">G-protein coupled receptors family 1 profile domain-containing protein</fullName>
    </recommendedName>
</protein>
<dbReference type="EMBL" id="KQ965735">
    <property type="protein sequence ID" value="KXS20576.1"/>
    <property type="molecule type" value="Genomic_DNA"/>
</dbReference>
<feature type="transmembrane region" description="Helical" evidence="1">
    <location>
        <begin position="232"/>
        <end position="251"/>
    </location>
</feature>
<feature type="transmembrane region" description="Helical" evidence="1">
    <location>
        <begin position="257"/>
        <end position="278"/>
    </location>
</feature>
<gene>
    <name evidence="2" type="ORF">M427DRAFT_378722</name>
</gene>
<evidence type="ECO:0000313" key="3">
    <source>
        <dbReference type="Proteomes" id="UP000070544"/>
    </source>
</evidence>
<proteinExistence type="predicted"/>
<keyword evidence="1" id="KW-0812">Transmembrane</keyword>
<feature type="transmembrane region" description="Helical" evidence="1">
    <location>
        <begin position="54"/>
        <end position="75"/>
    </location>
</feature>
<evidence type="ECO:0008006" key="4">
    <source>
        <dbReference type="Google" id="ProtNLM"/>
    </source>
</evidence>
<keyword evidence="3" id="KW-1185">Reference proteome</keyword>
<reference evidence="2 3" key="1">
    <citation type="journal article" date="2015" name="Genome Biol. Evol.">
        <title>Phylogenomic analyses indicate that early fungi evolved digesting cell walls of algal ancestors of land plants.</title>
        <authorList>
            <person name="Chang Y."/>
            <person name="Wang S."/>
            <person name="Sekimoto S."/>
            <person name="Aerts A.L."/>
            <person name="Choi C."/>
            <person name="Clum A."/>
            <person name="LaButti K.M."/>
            <person name="Lindquist E.A."/>
            <person name="Yee Ngan C."/>
            <person name="Ohm R.A."/>
            <person name="Salamov A.A."/>
            <person name="Grigoriev I.V."/>
            <person name="Spatafora J.W."/>
            <person name="Berbee M.L."/>
        </authorList>
    </citation>
    <scope>NUCLEOTIDE SEQUENCE [LARGE SCALE GENOMIC DNA]</scope>
    <source>
        <strain evidence="2 3">JEL478</strain>
    </source>
</reference>
<dbReference type="Gene3D" id="1.20.1070.10">
    <property type="entry name" value="Rhodopsin 7-helix transmembrane proteins"/>
    <property type="match status" value="1"/>
</dbReference>
<sequence length="342" mass="36827">MSARLVRRIVMAPEVVNQLIYVPPLCLSLLGDVAALSMYALAHGFKLPMLRHTLHTLMLLFFVGNMVGTSFFGAIHFTTPGTVQCSIVIAGGVGAFAVDYISTLAISILLFRSLVLNLRPSRKLDIALITIPLSAMVVFGAGTLGSSTEQAENTVCWFSDPWGFHGKFVAAGIMSACISNGVLATCIIYKLLVRNTSIPSIPDFRVPTATAGVMSGVGQTAREDSEIVSRRLVMYPLIVLACAGCSSVATITNSGYMMAVGEFLLLTSGTLNTLVFFLTDPSSRKIARGILEVLRAMKDAEDAVEAGVVPAKESEQWRPHRSDRAIRIAKSIPGLFKWIARE</sequence>
<keyword evidence="1" id="KW-0472">Membrane</keyword>
<organism evidence="2 3">
    <name type="scientific">Gonapodya prolifera (strain JEL478)</name>
    <name type="common">Monoblepharis prolifera</name>
    <dbReference type="NCBI Taxonomy" id="1344416"/>
    <lineage>
        <taxon>Eukaryota</taxon>
        <taxon>Fungi</taxon>
        <taxon>Fungi incertae sedis</taxon>
        <taxon>Chytridiomycota</taxon>
        <taxon>Chytridiomycota incertae sedis</taxon>
        <taxon>Monoblepharidomycetes</taxon>
        <taxon>Monoblepharidales</taxon>
        <taxon>Gonapodyaceae</taxon>
        <taxon>Gonapodya</taxon>
    </lineage>
</organism>
<feature type="transmembrane region" description="Helical" evidence="1">
    <location>
        <begin position="87"/>
        <end position="114"/>
    </location>
</feature>
<evidence type="ECO:0000256" key="1">
    <source>
        <dbReference type="SAM" id="Phobius"/>
    </source>
</evidence>
<dbReference type="OrthoDB" id="2177245at2759"/>
<feature type="transmembrane region" description="Helical" evidence="1">
    <location>
        <begin position="168"/>
        <end position="192"/>
    </location>
</feature>
<dbReference type="AlphaFoldDB" id="A0A139AV07"/>
<keyword evidence="1" id="KW-1133">Transmembrane helix</keyword>
<evidence type="ECO:0000313" key="2">
    <source>
        <dbReference type="EMBL" id="KXS20576.1"/>
    </source>
</evidence>
<accession>A0A139AV07</accession>
<feature type="transmembrane region" description="Helical" evidence="1">
    <location>
        <begin position="126"/>
        <end position="148"/>
    </location>
</feature>
<dbReference type="Proteomes" id="UP000070544">
    <property type="component" value="Unassembled WGS sequence"/>
</dbReference>